<dbReference type="Proteomes" id="UP000273898">
    <property type="component" value="Unassembled WGS sequence"/>
</dbReference>
<sequence>MFLCGYNYPCMKKVLLLLSLTIATFGLKAQSVYQPYSFQFYQKLNSEIYNPDTRLHSSMKPFFIDDSLLQDKSKLLLSVGVDSVRKSWVLRKLFNEHLFDMQMEDFTVYADFLPDFQIGRDASGKKNTFLNTRGYQIGGTVGKKFSFYTSGYENQGRFASYYDNYVNTTNVVPGQSYDRSSGKITKDWSYVTATLSYTPIKYLNITAGYDKTFIGDGYRSMLLSDFSSPYPFLKLTGNLGNVQYMVMWAAMQDPGAPKLSYDAGNRKKGGVFHYLDWNVNNKLSIGFFDSIVWVQTDDAGNKRGFDWGYANPIIFLRPVEASSGSPDNALLGFTSKYKFAKEVVAYGQFSLDEFQAKEFFSSKGSVRNKYGWQLGVRGADIFKVAGLNYLLEYNTAKPYTYSSRTRIGNYANYNEPLAHPLGANFREAVGLLNYSYKRFDFTGELMYARYGLDEAGQNYGKNIFEPYLASIKQEGNYTTQGINTNLFYAEGRVAYVVNPKYNLRLELGAILRRESNGLGKNNAGLITFGLRSSFRNLYTDF</sequence>
<evidence type="ECO:0000256" key="1">
    <source>
        <dbReference type="SAM" id="SignalP"/>
    </source>
</evidence>
<evidence type="ECO:0000313" key="3">
    <source>
        <dbReference type="Proteomes" id="UP000273898"/>
    </source>
</evidence>
<feature type="signal peptide" evidence="1">
    <location>
        <begin position="1"/>
        <end position="29"/>
    </location>
</feature>
<protein>
    <submittedName>
        <fullName evidence="2">Protein involved in gliding motility RemB</fullName>
    </submittedName>
</protein>
<accession>A0A497XWB4</accession>
<comment type="caution">
    <text evidence="2">The sequence shown here is derived from an EMBL/GenBank/DDBJ whole genome shotgun (WGS) entry which is preliminary data.</text>
</comment>
<organism evidence="2 3">
    <name type="scientific">Pedobacter alluvionis</name>
    <dbReference type="NCBI Taxonomy" id="475253"/>
    <lineage>
        <taxon>Bacteria</taxon>
        <taxon>Pseudomonadati</taxon>
        <taxon>Bacteroidota</taxon>
        <taxon>Sphingobacteriia</taxon>
        <taxon>Sphingobacteriales</taxon>
        <taxon>Sphingobacteriaceae</taxon>
        <taxon>Pedobacter</taxon>
    </lineage>
</organism>
<dbReference type="EMBL" id="RCCK01000013">
    <property type="protein sequence ID" value="RLJ73934.1"/>
    <property type="molecule type" value="Genomic_DNA"/>
</dbReference>
<keyword evidence="1" id="KW-0732">Signal</keyword>
<gene>
    <name evidence="2" type="ORF">BCL90_4101</name>
</gene>
<reference evidence="2 3" key="1">
    <citation type="submission" date="2018-10" db="EMBL/GenBank/DDBJ databases">
        <title>Genomic Encyclopedia of Archaeal and Bacterial Type Strains, Phase II (KMG-II): from individual species to whole genera.</title>
        <authorList>
            <person name="Goeker M."/>
        </authorList>
    </citation>
    <scope>NUCLEOTIDE SEQUENCE [LARGE SCALE GENOMIC DNA]</scope>
    <source>
        <strain evidence="2 3">DSM 19624</strain>
    </source>
</reference>
<feature type="chain" id="PRO_5019721211" evidence="1">
    <location>
        <begin position="30"/>
        <end position="541"/>
    </location>
</feature>
<evidence type="ECO:0000313" key="2">
    <source>
        <dbReference type="EMBL" id="RLJ73934.1"/>
    </source>
</evidence>
<name>A0A497XWB4_9SPHI</name>
<proteinExistence type="predicted"/>
<dbReference type="AlphaFoldDB" id="A0A497XWB4"/>